<dbReference type="EMBL" id="FUYY01000002">
    <property type="protein sequence ID" value="SKB48911.1"/>
    <property type="molecule type" value="Genomic_DNA"/>
</dbReference>
<protein>
    <submittedName>
        <fullName evidence="2">Uncharacterized protein</fullName>
    </submittedName>
</protein>
<proteinExistence type="predicted"/>
<accession>A0A1T5BNP1</accession>
<dbReference type="Proteomes" id="UP000190230">
    <property type="component" value="Unassembled WGS sequence"/>
</dbReference>
<dbReference type="OrthoDB" id="1370463at2"/>
<feature type="transmembrane region" description="Helical" evidence="1">
    <location>
        <begin position="22"/>
        <end position="40"/>
    </location>
</feature>
<keyword evidence="1" id="KW-0812">Transmembrane</keyword>
<reference evidence="3" key="1">
    <citation type="submission" date="2017-02" db="EMBL/GenBank/DDBJ databases">
        <authorList>
            <person name="Varghese N."/>
            <person name="Submissions S."/>
        </authorList>
    </citation>
    <scope>NUCLEOTIDE SEQUENCE [LARGE SCALE GENOMIC DNA]</scope>
    <source>
        <strain evidence="3">DSM 23405</strain>
    </source>
</reference>
<keyword evidence="3" id="KW-1185">Reference proteome</keyword>
<keyword evidence="1" id="KW-1133">Transmembrane helix</keyword>
<organism evidence="2 3">
    <name type="scientific">Salegentibacter holothuriorum</name>
    <dbReference type="NCBI Taxonomy" id="241145"/>
    <lineage>
        <taxon>Bacteria</taxon>
        <taxon>Pseudomonadati</taxon>
        <taxon>Bacteroidota</taxon>
        <taxon>Flavobacteriia</taxon>
        <taxon>Flavobacteriales</taxon>
        <taxon>Flavobacteriaceae</taxon>
        <taxon>Salegentibacter</taxon>
    </lineage>
</organism>
<dbReference type="AlphaFoldDB" id="A0A1T5BNP1"/>
<name>A0A1T5BNP1_9FLAO</name>
<gene>
    <name evidence="2" type="ORF">SAMN05660776_1360</name>
</gene>
<keyword evidence="1" id="KW-0472">Membrane</keyword>
<evidence type="ECO:0000256" key="1">
    <source>
        <dbReference type="SAM" id="Phobius"/>
    </source>
</evidence>
<sequence length="87" mass="9722">MTSNQTQDKVKASSKEKSLSDIIGFIAVLTSIFYLVKILLSKTDTNIISNDAREVLDSQDGARQLRHAVDKYHITGDWGKTNINKIL</sequence>
<dbReference type="RefSeq" id="WP_079719989.1">
    <property type="nucleotide sequence ID" value="NZ_FUYY01000002.1"/>
</dbReference>
<evidence type="ECO:0000313" key="2">
    <source>
        <dbReference type="EMBL" id="SKB48911.1"/>
    </source>
</evidence>
<evidence type="ECO:0000313" key="3">
    <source>
        <dbReference type="Proteomes" id="UP000190230"/>
    </source>
</evidence>